<name>A0AAV2DCW8_9ROSI</name>
<dbReference type="EMBL" id="OZ034815">
    <property type="protein sequence ID" value="CAL1371074.1"/>
    <property type="molecule type" value="Genomic_DNA"/>
</dbReference>
<evidence type="ECO:0000256" key="1">
    <source>
        <dbReference type="SAM" id="MobiDB-lite"/>
    </source>
</evidence>
<gene>
    <name evidence="3" type="ORF">LTRI10_LOCUS13159</name>
</gene>
<evidence type="ECO:0000259" key="2">
    <source>
        <dbReference type="Pfam" id="PF07727"/>
    </source>
</evidence>
<keyword evidence="4" id="KW-1185">Reference proteome</keyword>
<evidence type="ECO:0000313" key="4">
    <source>
        <dbReference type="Proteomes" id="UP001497516"/>
    </source>
</evidence>
<dbReference type="InterPro" id="IPR013103">
    <property type="entry name" value="RVT_2"/>
</dbReference>
<accession>A0AAV2DCW8</accession>
<feature type="domain" description="Reverse transcriptase Ty1/copia-type" evidence="2">
    <location>
        <begin position="88"/>
        <end position="150"/>
    </location>
</feature>
<feature type="region of interest" description="Disordered" evidence="1">
    <location>
        <begin position="1"/>
        <end position="25"/>
    </location>
</feature>
<proteinExistence type="predicted"/>
<evidence type="ECO:0000313" key="3">
    <source>
        <dbReference type="EMBL" id="CAL1371074.1"/>
    </source>
</evidence>
<dbReference type="AlphaFoldDB" id="A0AAV2DCW8"/>
<organism evidence="3 4">
    <name type="scientific">Linum trigynum</name>
    <dbReference type="NCBI Taxonomy" id="586398"/>
    <lineage>
        <taxon>Eukaryota</taxon>
        <taxon>Viridiplantae</taxon>
        <taxon>Streptophyta</taxon>
        <taxon>Embryophyta</taxon>
        <taxon>Tracheophyta</taxon>
        <taxon>Spermatophyta</taxon>
        <taxon>Magnoliopsida</taxon>
        <taxon>eudicotyledons</taxon>
        <taxon>Gunneridae</taxon>
        <taxon>Pentapetalae</taxon>
        <taxon>rosids</taxon>
        <taxon>fabids</taxon>
        <taxon>Malpighiales</taxon>
        <taxon>Linaceae</taxon>
        <taxon>Linum</taxon>
    </lineage>
</organism>
<dbReference type="Pfam" id="PF07727">
    <property type="entry name" value="RVT_2"/>
    <property type="match status" value="1"/>
</dbReference>
<feature type="compositionally biased region" description="Low complexity" evidence="1">
    <location>
        <begin position="1"/>
        <end position="24"/>
    </location>
</feature>
<protein>
    <recommendedName>
        <fullName evidence="2">Reverse transcriptase Ty1/copia-type domain-containing protein</fullName>
    </recommendedName>
</protein>
<reference evidence="3 4" key="1">
    <citation type="submission" date="2024-04" db="EMBL/GenBank/DDBJ databases">
        <authorList>
            <person name="Fracassetti M."/>
        </authorList>
    </citation>
    <scope>NUCLEOTIDE SEQUENCE [LARGE SCALE GENOMIC DNA]</scope>
</reference>
<sequence length="189" mass="20755">MSSSASSDSISATGSSSSTVGVAPPSSPLVPPVRCSNQGNLGVPPPFFNDYFSFQVAPIFIPTRYSLAQGDPRWDAAMTEEILALHVNHTWDIVPRPPPEIPVVGIKWVYNIKVRPDGSLECFKALVVVQGFTQKYGIDFEDTFAPIAKMVLTIRRQRLSTTTSDGCQNQQKIHISRSQLANSRGRHRV</sequence>
<dbReference type="Proteomes" id="UP001497516">
    <property type="component" value="Chromosome 2"/>
</dbReference>